<comment type="similarity">
    <text evidence="1">Belongs to the short-chain dehydrogenases/reductases (SDR) family.</text>
</comment>
<dbReference type="Pfam" id="PF13561">
    <property type="entry name" value="adh_short_C2"/>
    <property type="match status" value="1"/>
</dbReference>
<dbReference type="InterPro" id="IPR036291">
    <property type="entry name" value="NAD(P)-bd_dom_sf"/>
</dbReference>
<dbReference type="InterPro" id="IPR057326">
    <property type="entry name" value="KR_dom"/>
</dbReference>
<dbReference type="FunFam" id="3.40.50.720:FF:000084">
    <property type="entry name" value="Short-chain dehydrogenase reductase"/>
    <property type="match status" value="1"/>
</dbReference>
<evidence type="ECO:0000259" key="4">
    <source>
        <dbReference type="SMART" id="SM00822"/>
    </source>
</evidence>
<name>A0A6N7YWX8_9PSEU</name>
<dbReference type="NCBIfam" id="NF005559">
    <property type="entry name" value="PRK07231.1"/>
    <property type="match status" value="1"/>
</dbReference>
<organism evidence="5 6">
    <name type="scientific">Amycolatopsis pithecellobii</name>
    <dbReference type="NCBI Taxonomy" id="664692"/>
    <lineage>
        <taxon>Bacteria</taxon>
        <taxon>Bacillati</taxon>
        <taxon>Actinomycetota</taxon>
        <taxon>Actinomycetes</taxon>
        <taxon>Pseudonocardiales</taxon>
        <taxon>Pseudonocardiaceae</taxon>
        <taxon>Amycolatopsis</taxon>
    </lineage>
</organism>
<sequence length="255" mass="26303">MSAGNAKVFIVTGGLGGIGGEAARLLAESGAHVVVTDVVETGGAAFAAELSADGPEAFFVQADLTEEDEVRALVESTVERFGRLDGAFNNAGVTQHEKPLVELTTDDFIRVMRLNVVGTFHCLKHEMRAMTGGGSIVNTSSALGVMALPNRADYIASKHAVCGLTRAAAVEGAPLGIRVNAILPGSIRTAMAEAVFGSTESAAYLERAAGLHLLGRPGEPVEIGHAARWLLSDEASFITGALIPVEGGLTAGRQP</sequence>
<proteinExistence type="inferred from homology"/>
<reference evidence="5 6" key="1">
    <citation type="submission" date="2019-11" db="EMBL/GenBank/DDBJ databases">
        <title>Draft genome of Amycolatopsis RM579.</title>
        <authorList>
            <person name="Duangmal K."/>
            <person name="Mingma R."/>
        </authorList>
    </citation>
    <scope>NUCLEOTIDE SEQUENCE [LARGE SCALE GENOMIC DNA]</scope>
    <source>
        <strain evidence="5 6">RM579</strain>
    </source>
</reference>
<accession>A0A6N7YWX8</accession>
<dbReference type="PRINTS" id="PR00080">
    <property type="entry name" value="SDRFAMILY"/>
</dbReference>
<dbReference type="SUPFAM" id="SSF51735">
    <property type="entry name" value="NAD(P)-binding Rossmann-fold domains"/>
    <property type="match status" value="1"/>
</dbReference>
<keyword evidence="2" id="KW-0560">Oxidoreductase</keyword>
<evidence type="ECO:0000256" key="1">
    <source>
        <dbReference type="ARBA" id="ARBA00006484"/>
    </source>
</evidence>
<evidence type="ECO:0000256" key="3">
    <source>
        <dbReference type="ARBA" id="ARBA00023027"/>
    </source>
</evidence>
<dbReference type="AlphaFoldDB" id="A0A6N7YWX8"/>
<dbReference type="OrthoDB" id="517007at2"/>
<feature type="domain" description="Ketoreductase" evidence="4">
    <location>
        <begin position="7"/>
        <end position="185"/>
    </location>
</feature>
<dbReference type="Gene3D" id="3.40.50.720">
    <property type="entry name" value="NAD(P)-binding Rossmann-like Domain"/>
    <property type="match status" value="1"/>
</dbReference>
<evidence type="ECO:0000313" key="6">
    <source>
        <dbReference type="Proteomes" id="UP000440096"/>
    </source>
</evidence>
<dbReference type="SMART" id="SM00822">
    <property type="entry name" value="PKS_KR"/>
    <property type="match status" value="1"/>
</dbReference>
<dbReference type="GO" id="GO:0016491">
    <property type="term" value="F:oxidoreductase activity"/>
    <property type="evidence" value="ECO:0007669"/>
    <property type="project" value="UniProtKB-KW"/>
</dbReference>
<dbReference type="PANTHER" id="PTHR24321">
    <property type="entry name" value="DEHYDROGENASES, SHORT CHAIN"/>
    <property type="match status" value="1"/>
</dbReference>
<dbReference type="InterPro" id="IPR002347">
    <property type="entry name" value="SDR_fam"/>
</dbReference>
<comment type="caution">
    <text evidence="5">The sequence shown here is derived from an EMBL/GenBank/DDBJ whole genome shotgun (WGS) entry which is preliminary data.</text>
</comment>
<dbReference type="PANTHER" id="PTHR24321:SF8">
    <property type="entry name" value="ESTRADIOL 17-BETA-DEHYDROGENASE 8-RELATED"/>
    <property type="match status" value="1"/>
</dbReference>
<dbReference type="CDD" id="cd05233">
    <property type="entry name" value="SDR_c"/>
    <property type="match status" value="1"/>
</dbReference>
<keyword evidence="3" id="KW-0520">NAD</keyword>
<evidence type="ECO:0000313" key="5">
    <source>
        <dbReference type="EMBL" id="MTD57575.1"/>
    </source>
</evidence>
<protein>
    <submittedName>
        <fullName evidence="5">SDR family oxidoreductase</fullName>
    </submittedName>
</protein>
<dbReference type="EMBL" id="WMBA01000050">
    <property type="protein sequence ID" value="MTD57575.1"/>
    <property type="molecule type" value="Genomic_DNA"/>
</dbReference>
<evidence type="ECO:0000256" key="2">
    <source>
        <dbReference type="ARBA" id="ARBA00023002"/>
    </source>
</evidence>
<gene>
    <name evidence="5" type="ORF">GKO32_26900</name>
</gene>
<dbReference type="PRINTS" id="PR00081">
    <property type="entry name" value="GDHRDH"/>
</dbReference>
<keyword evidence="6" id="KW-1185">Reference proteome</keyword>
<dbReference type="RefSeq" id="WP_154759695.1">
    <property type="nucleotide sequence ID" value="NZ_WMBA01000050.1"/>
</dbReference>
<dbReference type="Proteomes" id="UP000440096">
    <property type="component" value="Unassembled WGS sequence"/>
</dbReference>